<protein>
    <submittedName>
        <fullName evidence="2">Uncharacterized protein</fullName>
    </submittedName>
</protein>
<accession>A0A139AZH7</accession>
<dbReference type="Proteomes" id="UP000070544">
    <property type="component" value="Unassembled WGS sequence"/>
</dbReference>
<proteinExistence type="predicted"/>
<sequence length="84" mass="8815">MQPHPAAAPVWSSQKNPTVPSPLSALPGDAQQTCSPVRGRDRGQESHRTFASAVLPSSGSSTPHSPWVDVVVASIPSEEEETEA</sequence>
<evidence type="ECO:0000313" key="2">
    <source>
        <dbReference type="EMBL" id="KXS22119.1"/>
    </source>
</evidence>
<name>A0A139AZH7_GONPJ</name>
<dbReference type="AlphaFoldDB" id="A0A139AZH7"/>
<gene>
    <name evidence="2" type="ORF">M427DRAFT_50480</name>
</gene>
<feature type="compositionally biased region" description="Basic and acidic residues" evidence="1">
    <location>
        <begin position="38"/>
        <end position="47"/>
    </location>
</feature>
<evidence type="ECO:0000256" key="1">
    <source>
        <dbReference type="SAM" id="MobiDB-lite"/>
    </source>
</evidence>
<keyword evidence="3" id="KW-1185">Reference proteome</keyword>
<dbReference type="EMBL" id="KQ965731">
    <property type="protein sequence ID" value="KXS22119.1"/>
    <property type="molecule type" value="Genomic_DNA"/>
</dbReference>
<organism evidence="2 3">
    <name type="scientific">Gonapodya prolifera (strain JEL478)</name>
    <name type="common">Monoblepharis prolifera</name>
    <dbReference type="NCBI Taxonomy" id="1344416"/>
    <lineage>
        <taxon>Eukaryota</taxon>
        <taxon>Fungi</taxon>
        <taxon>Fungi incertae sedis</taxon>
        <taxon>Chytridiomycota</taxon>
        <taxon>Chytridiomycota incertae sedis</taxon>
        <taxon>Monoblepharidomycetes</taxon>
        <taxon>Monoblepharidales</taxon>
        <taxon>Gonapodyaceae</taxon>
        <taxon>Gonapodya</taxon>
    </lineage>
</organism>
<feature type="region of interest" description="Disordered" evidence="1">
    <location>
        <begin position="1"/>
        <end position="47"/>
    </location>
</feature>
<reference evidence="2 3" key="1">
    <citation type="journal article" date="2015" name="Genome Biol. Evol.">
        <title>Phylogenomic analyses indicate that early fungi evolved digesting cell walls of algal ancestors of land plants.</title>
        <authorList>
            <person name="Chang Y."/>
            <person name="Wang S."/>
            <person name="Sekimoto S."/>
            <person name="Aerts A.L."/>
            <person name="Choi C."/>
            <person name="Clum A."/>
            <person name="LaButti K.M."/>
            <person name="Lindquist E.A."/>
            <person name="Yee Ngan C."/>
            <person name="Ohm R.A."/>
            <person name="Salamov A.A."/>
            <person name="Grigoriev I.V."/>
            <person name="Spatafora J.W."/>
            <person name="Berbee M.L."/>
        </authorList>
    </citation>
    <scope>NUCLEOTIDE SEQUENCE [LARGE SCALE GENOMIC DNA]</scope>
    <source>
        <strain evidence="2 3">JEL478</strain>
    </source>
</reference>
<evidence type="ECO:0000313" key="3">
    <source>
        <dbReference type="Proteomes" id="UP000070544"/>
    </source>
</evidence>